<evidence type="ECO:0000256" key="3">
    <source>
        <dbReference type="ARBA" id="ARBA00022884"/>
    </source>
</evidence>
<dbReference type="GO" id="GO:0004527">
    <property type="term" value="F:exonuclease activity"/>
    <property type="evidence" value="ECO:0007669"/>
    <property type="project" value="UniProtKB-KW"/>
</dbReference>
<feature type="non-terminal residue" evidence="5">
    <location>
        <position position="342"/>
    </location>
</feature>
<dbReference type="Gene3D" id="3.40.50.10710">
    <property type="entry name" value="Metallo-hydrolase/oxidoreductase"/>
    <property type="match status" value="1"/>
</dbReference>
<name>A0A9D9GWH4_9FIRM</name>
<evidence type="ECO:0000259" key="4">
    <source>
        <dbReference type="SMART" id="SM00849"/>
    </source>
</evidence>
<protein>
    <submittedName>
        <fullName evidence="5">Ribonuclease J</fullName>
    </submittedName>
</protein>
<organism evidence="5 6">
    <name type="scientific">Candidatus Alloenteromonas pullistercoris</name>
    <dbReference type="NCBI Taxonomy" id="2840785"/>
    <lineage>
        <taxon>Bacteria</taxon>
        <taxon>Bacillati</taxon>
        <taxon>Bacillota</taxon>
        <taxon>Bacillota incertae sedis</taxon>
        <taxon>Candidatus Alloenteromonas</taxon>
    </lineage>
</organism>
<proteinExistence type="predicted"/>
<dbReference type="Pfam" id="PF22505">
    <property type="entry name" value="RNase_J_b_CASP"/>
    <property type="match status" value="1"/>
</dbReference>
<sequence length="342" mass="37763">MDSKVKIFALGGLDEEGKDCYCVDVDGDLFVIECGIREPDKTMPGVDYVMPRFDYLVANKSRIKGYFLTHGHDDAMGGLAYLYQAAPAPIYGSKVSIEMLKMFTRHVKKDPSMYEFHVVEPTSSFQVAGRTINYFQTAHNIAGSSGISISTSLGNVVFVGDFVIENAANGSYLCDLNALGKIADHPTLALMCESIYAERVGYTAPQYKLTPKIEDIIKNAPGRVFVSIFASDLYNVSELISLAIANRKRIVCYDSSVQETLEAMQGCGELLIPRDNFASLDDILRYKDTDLVVLLTGFGAKIFRKMALLASGQNEDKRIRLKSTDTFVVASMSSDNTELEYT</sequence>
<keyword evidence="2" id="KW-0378">Hydrolase</keyword>
<comment type="caution">
    <text evidence="5">The sequence shown here is derived from an EMBL/GenBank/DDBJ whole genome shotgun (WGS) entry which is preliminary data.</text>
</comment>
<dbReference type="Gene3D" id="3.60.15.10">
    <property type="entry name" value="Ribonuclease Z/Hydroxyacylglutathione hydrolase-like"/>
    <property type="match status" value="1"/>
</dbReference>
<feature type="domain" description="Metallo-beta-lactamase" evidence="4">
    <location>
        <begin position="17"/>
        <end position="199"/>
    </location>
</feature>
<dbReference type="AlphaFoldDB" id="A0A9D9GWH4"/>
<dbReference type="SUPFAM" id="SSF56281">
    <property type="entry name" value="Metallo-hydrolase/oxidoreductase"/>
    <property type="match status" value="1"/>
</dbReference>
<dbReference type="Proteomes" id="UP000823634">
    <property type="component" value="Unassembled WGS sequence"/>
</dbReference>
<evidence type="ECO:0000256" key="2">
    <source>
        <dbReference type="ARBA" id="ARBA00022839"/>
    </source>
</evidence>
<keyword evidence="3" id="KW-0694">RNA-binding</keyword>
<accession>A0A9D9GWH4</accession>
<gene>
    <name evidence="5" type="ORF">IAC61_05955</name>
</gene>
<keyword evidence="2" id="KW-0269">Exonuclease</keyword>
<keyword evidence="1" id="KW-0540">Nuclease</keyword>
<dbReference type="GO" id="GO:0003723">
    <property type="term" value="F:RNA binding"/>
    <property type="evidence" value="ECO:0007669"/>
    <property type="project" value="UniProtKB-KW"/>
</dbReference>
<dbReference type="CDD" id="cd07714">
    <property type="entry name" value="RNaseJ_MBL-fold"/>
    <property type="match status" value="1"/>
</dbReference>
<dbReference type="EMBL" id="JADINA010000039">
    <property type="protein sequence ID" value="MBO8426832.1"/>
    <property type="molecule type" value="Genomic_DNA"/>
</dbReference>
<dbReference type="InterPro" id="IPR042173">
    <property type="entry name" value="RNase_J_2"/>
</dbReference>
<dbReference type="InterPro" id="IPR036866">
    <property type="entry name" value="RibonucZ/Hydroxyglut_hydro"/>
</dbReference>
<reference evidence="5" key="1">
    <citation type="submission" date="2020-10" db="EMBL/GenBank/DDBJ databases">
        <authorList>
            <person name="Gilroy R."/>
        </authorList>
    </citation>
    <scope>NUCLEOTIDE SEQUENCE</scope>
    <source>
        <strain evidence="5">17113</strain>
    </source>
</reference>
<dbReference type="PANTHER" id="PTHR43694:SF1">
    <property type="entry name" value="RIBONUCLEASE J"/>
    <property type="match status" value="1"/>
</dbReference>
<dbReference type="PANTHER" id="PTHR43694">
    <property type="entry name" value="RIBONUCLEASE J"/>
    <property type="match status" value="1"/>
</dbReference>
<dbReference type="Pfam" id="PF00753">
    <property type="entry name" value="Lactamase_B"/>
    <property type="match status" value="1"/>
</dbReference>
<dbReference type="SMART" id="SM00849">
    <property type="entry name" value="Lactamase_B"/>
    <property type="match status" value="1"/>
</dbReference>
<evidence type="ECO:0000256" key="1">
    <source>
        <dbReference type="ARBA" id="ARBA00022722"/>
    </source>
</evidence>
<dbReference type="InterPro" id="IPR055132">
    <property type="entry name" value="RNase_J_b_CASP"/>
</dbReference>
<evidence type="ECO:0000313" key="6">
    <source>
        <dbReference type="Proteomes" id="UP000823634"/>
    </source>
</evidence>
<evidence type="ECO:0000313" key="5">
    <source>
        <dbReference type="EMBL" id="MBO8426832.1"/>
    </source>
</evidence>
<dbReference type="InterPro" id="IPR001279">
    <property type="entry name" value="Metallo-B-lactamas"/>
</dbReference>
<reference evidence="5" key="2">
    <citation type="journal article" date="2021" name="PeerJ">
        <title>Extensive microbial diversity within the chicken gut microbiome revealed by metagenomics and culture.</title>
        <authorList>
            <person name="Gilroy R."/>
            <person name="Ravi A."/>
            <person name="Getino M."/>
            <person name="Pursley I."/>
            <person name="Horton D.L."/>
            <person name="Alikhan N.F."/>
            <person name="Baker D."/>
            <person name="Gharbi K."/>
            <person name="Hall N."/>
            <person name="Watson M."/>
            <person name="Adriaenssens E.M."/>
            <person name="Foster-Nyarko E."/>
            <person name="Jarju S."/>
            <person name="Secka A."/>
            <person name="Antonio M."/>
            <person name="Oren A."/>
            <person name="Chaudhuri R.R."/>
            <person name="La Ragione R."/>
            <person name="Hildebrand F."/>
            <person name="Pallen M.J."/>
        </authorList>
    </citation>
    <scope>NUCLEOTIDE SEQUENCE</scope>
    <source>
        <strain evidence="5">17113</strain>
    </source>
</reference>